<evidence type="ECO:0000313" key="9">
    <source>
        <dbReference type="EMBL" id="RCW63217.1"/>
    </source>
</evidence>
<evidence type="ECO:0000256" key="5">
    <source>
        <dbReference type="PIRSR" id="PIRSR000137-2"/>
    </source>
</evidence>
<dbReference type="GO" id="GO:0050660">
    <property type="term" value="F:flavin adenine dinucleotide binding"/>
    <property type="evidence" value="ECO:0007669"/>
    <property type="project" value="InterPro"/>
</dbReference>
<evidence type="ECO:0000313" key="10">
    <source>
        <dbReference type="Proteomes" id="UP000252884"/>
    </source>
</evidence>
<evidence type="ECO:0000256" key="1">
    <source>
        <dbReference type="ARBA" id="ARBA00001974"/>
    </source>
</evidence>
<gene>
    <name evidence="9" type="ORF">DES41_12041</name>
</gene>
<comment type="similarity">
    <text evidence="2 6">Belongs to the GMC oxidoreductase family.</text>
</comment>
<evidence type="ECO:0000256" key="3">
    <source>
        <dbReference type="ARBA" id="ARBA00022630"/>
    </source>
</evidence>
<feature type="domain" description="Glucose-methanol-choline oxidoreductase N-terminal" evidence="7">
    <location>
        <begin position="85"/>
        <end position="108"/>
    </location>
</feature>
<dbReference type="Gene3D" id="3.30.560.10">
    <property type="entry name" value="Glucose Oxidase, domain 3"/>
    <property type="match status" value="1"/>
</dbReference>
<evidence type="ECO:0000256" key="2">
    <source>
        <dbReference type="ARBA" id="ARBA00010790"/>
    </source>
</evidence>
<dbReference type="GO" id="GO:0016614">
    <property type="term" value="F:oxidoreductase activity, acting on CH-OH group of donors"/>
    <property type="evidence" value="ECO:0007669"/>
    <property type="project" value="InterPro"/>
</dbReference>
<accession>A0A368X9U6</accession>
<dbReference type="InterPro" id="IPR036188">
    <property type="entry name" value="FAD/NAD-bd_sf"/>
</dbReference>
<proteinExistence type="inferred from homology"/>
<keyword evidence="10" id="KW-1185">Reference proteome</keyword>
<evidence type="ECO:0000256" key="6">
    <source>
        <dbReference type="RuleBase" id="RU003968"/>
    </source>
</evidence>
<feature type="domain" description="Glucose-methanol-choline oxidoreductase N-terminal" evidence="8">
    <location>
        <begin position="257"/>
        <end position="271"/>
    </location>
</feature>
<evidence type="ECO:0000259" key="7">
    <source>
        <dbReference type="PROSITE" id="PS00623"/>
    </source>
</evidence>
<dbReference type="PANTHER" id="PTHR11552:SF147">
    <property type="entry name" value="CHOLINE DEHYDROGENASE, MITOCHONDRIAL"/>
    <property type="match status" value="1"/>
</dbReference>
<keyword evidence="3 6" id="KW-0285">Flavoprotein</keyword>
<dbReference type="SUPFAM" id="SSF51905">
    <property type="entry name" value="FAD/NAD(P)-binding domain"/>
    <property type="match status" value="1"/>
</dbReference>
<dbReference type="EMBL" id="QPJK01000020">
    <property type="protein sequence ID" value="RCW63217.1"/>
    <property type="molecule type" value="Genomic_DNA"/>
</dbReference>
<evidence type="ECO:0000259" key="8">
    <source>
        <dbReference type="PROSITE" id="PS00624"/>
    </source>
</evidence>
<dbReference type="Pfam" id="PF05199">
    <property type="entry name" value="GMC_oxred_C"/>
    <property type="match status" value="1"/>
</dbReference>
<feature type="binding site" evidence="5">
    <location>
        <begin position="476"/>
        <end position="477"/>
    </location>
    <ligand>
        <name>FAD</name>
        <dbReference type="ChEBI" id="CHEBI:57692"/>
    </ligand>
</feature>
<dbReference type="SUPFAM" id="SSF54373">
    <property type="entry name" value="FAD-linked reductases, C-terminal domain"/>
    <property type="match status" value="1"/>
</dbReference>
<dbReference type="Proteomes" id="UP000252884">
    <property type="component" value="Unassembled WGS sequence"/>
</dbReference>
<evidence type="ECO:0000256" key="4">
    <source>
        <dbReference type="ARBA" id="ARBA00022827"/>
    </source>
</evidence>
<dbReference type="InterPro" id="IPR007867">
    <property type="entry name" value="GMC_OxRtase_C"/>
</dbReference>
<dbReference type="PROSITE" id="PS00623">
    <property type="entry name" value="GMC_OXRED_1"/>
    <property type="match status" value="1"/>
</dbReference>
<protein>
    <submittedName>
        <fullName evidence="9">Choline dehydrogenase</fullName>
    </submittedName>
</protein>
<dbReference type="PROSITE" id="PS00624">
    <property type="entry name" value="GMC_OXRED_2"/>
    <property type="match status" value="1"/>
</dbReference>
<dbReference type="Pfam" id="PF00732">
    <property type="entry name" value="GMC_oxred_N"/>
    <property type="match status" value="1"/>
</dbReference>
<comment type="cofactor">
    <cofactor evidence="1 5">
        <name>FAD</name>
        <dbReference type="ChEBI" id="CHEBI:57692"/>
    </cofactor>
</comment>
<dbReference type="InterPro" id="IPR012132">
    <property type="entry name" value="GMC_OxRdtase"/>
</dbReference>
<dbReference type="Gene3D" id="3.50.50.60">
    <property type="entry name" value="FAD/NAD(P)-binding domain"/>
    <property type="match status" value="1"/>
</dbReference>
<organism evidence="9 10">
    <name type="scientific">Pseudorhodoferax soli</name>
    <dbReference type="NCBI Taxonomy" id="545864"/>
    <lineage>
        <taxon>Bacteria</taxon>
        <taxon>Pseudomonadati</taxon>
        <taxon>Pseudomonadota</taxon>
        <taxon>Betaproteobacteria</taxon>
        <taxon>Burkholderiales</taxon>
        <taxon>Comamonadaceae</taxon>
    </lineage>
</organism>
<dbReference type="PIRSF" id="PIRSF000137">
    <property type="entry name" value="Alcohol_oxidase"/>
    <property type="match status" value="1"/>
</dbReference>
<keyword evidence="4 5" id="KW-0274">FAD</keyword>
<reference evidence="9 10" key="1">
    <citation type="submission" date="2018-07" db="EMBL/GenBank/DDBJ databases">
        <title>Genomic Encyclopedia of Type Strains, Phase IV (KMG-IV): sequencing the most valuable type-strain genomes for metagenomic binning, comparative biology and taxonomic classification.</title>
        <authorList>
            <person name="Goeker M."/>
        </authorList>
    </citation>
    <scope>NUCLEOTIDE SEQUENCE [LARGE SCALE GENOMIC DNA]</scope>
    <source>
        <strain evidence="9 10">DSM 21634</strain>
    </source>
</reference>
<comment type="caution">
    <text evidence="9">The sequence shown here is derived from an EMBL/GenBank/DDBJ whole genome shotgun (WGS) entry which is preliminary data.</text>
</comment>
<dbReference type="InterPro" id="IPR000172">
    <property type="entry name" value="GMC_OxRdtase_N"/>
</dbReference>
<dbReference type="AlphaFoldDB" id="A0A368X9U6"/>
<dbReference type="RefSeq" id="WP_245966065.1">
    <property type="nucleotide sequence ID" value="NZ_QPJK01000020.1"/>
</dbReference>
<name>A0A368X9U6_9BURK</name>
<sequence>MISTEKTYDYIIVGAGSAGAVVAARLTEDRSVTVLLLEAGQRDRSPFVRIPLGVGRMLADDRYVWKTETVPQPELHQNQIYWPSGKMLGGSSSVNGMLAVRGHPRRYDDWRDAGCPGWGFDDVLPAFMKLESFAEGDPAIRGTSGPVSIVKSPPNPLSEAFVTACEQSGIPRVHDYNDRNAEGVSHMQMNRRGGRRCNTSLAYLEPARRRKNLHVLVGAVASRIRFTGRVAVGVEYFLPDGSVARASARREVILCAGAVRSPQILELSGVGNADWLSRLGVPITHHLPDVGEHLQDHIMPRLNYECRHPYTVNDLLRSRVRMAVELARYFVRGDGLFATTGITGTAFVRTREGLSCPDVRLQVGLTSGTSRLATSVKTGIDDFSGFHIGGYFLYPESRGNTHIGSRDPFMSPQIQPNYFSHALDRDVTLRLMKMLRGIARQPALSQLIKGATRPPLEEDSDEELLDYARRTSSTCWHPIATCRMGAAGSSVVDARLRVHGITGLRVADASVMPIQVSSNTNIPTIMIGERAAEIIRQDARMR</sequence>
<dbReference type="PANTHER" id="PTHR11552">
    <property type="entry name" value="GLUCOSE-METHANOL-CHOLINE GMC OXIDOREDUCTASE"/>
    <property type="match status" value="1"/>
</dbReference>